<protein>
    <submittedName>
        <fullName evidence="2">Uncharacterized protein</fullName>
    </submittedName>
</protein>
<organism evidence="2 3">
    <name type="scientific">Oryzias melastigma</name>
    <name type="common">Marine medaka</name>
    <dbReference type="NCBI Taxonomy" id="30732"/>
    <lineage>
        <taxon>Eukaryota</taxon>
        <taxon>Metazoa</taxon>
        <taxon>Chordata</taxon>
        <taxon>Craniata</taxon>
        <taxon>Vertebrata</taxon>
        <taxon>Euteleostomi</taxon>
        <taxon>Actinopterygii</taxon>
        <taxon>Neopterygii</taxon>
        <taxon>Teleostei</taxon>
        <taxon>Neoteleostei</taxon>
        <taxon>Acanthomorphata</taxon>
        <taxon>Ovalentaria</taxon>
        <taxon>Atherinomorphae</taxon>
        <taxon>Beloniformes</taxon>
        <taxon>Adrianichthyidae</taxon>
        <taxon>Oryziinae</taxon>
        <taxon>Oryzias</taxon>
    </lineage>
</organism>
<sequence length="97" mass="11194">MQCPSRSCPVGSSAEDQDEEEEGRRRKMRKRRRLNAHGQQPLRLVRVSKINNQSLNSHPQSLNVISKSPPLLFLIHKLHRHHSCSLFVLSSISFIQE</sequence>
<reference evidence="2" key="1">
    <citation type="journal article" name="BMC Genomics">
        <title>Long-read sequencing and de novo genome assembly of marine medaka (Oryzias melastigma).</title>
        <authorList>
            <person name="Liang P."/>
            <person name="Saqib H.S.A."/>
            <person name="Ni X."/>
            <person name="Shen Y."/>
        </authorList>
    </citation>
    <scope>NUCLEOTIDE SEQUENCE</scope>
    <source>
        <strain evidence="2">Bigg-433</strain>
    </source>
</reference>
<proteinExistence type="predicted"/>
<dbReference type="Proteomes" id="UP000646548">
    <property type="component" value="Unassembled WGS sequence"/>
</dbReference>
<evidence type="ECO:0000313" key="2">
    <source>
        <dbReference type="EMBL" id="KAF6718085.1"/>
    </source>
</evidence>
<comment type="caution">
    <text evidence="2">The sequence shown here is derived from an EMBL/GenBank/DDBJ whole genome shotgun (WGS) entry which is preliminary data.</text>
</comment>
<evidence type="ECO:0000256" key="1">
    <source>
        <dbReference type="SAM" id="MobiDB-lite"/>
    </source>
</evidence>
<accession>A0A834EY91</accession>
<feature type="region of interest" description="Disordered" evidence="1">
    <location>
        <begin position="1"/>
        <end position="40"/>
    </location>
</feature>
<feature type="compositionally biased region" description="Basic residues" evidence="1">
    <location>
        <begin position="25"/>
        <end position="35"/>
    </location>
</feature>
<name>A0A834EY91_ORYME</name>
<dbReference type="EMBL" id="WKFB01000774">
    <property type="protein sequence ID" value="KAF6718085.1"/>
    <property type="molecule type" value="Genomic_DNA"/>
</dbReference>
<gene>
    <name evidence="2" type="ORF">FQA47_018779</name>
</gene>
<dbReference type="AlphaFoldDB" id="A0A834EY91"/>
<evidence type="ECO:0000313" key="3">
    <source>
        <dbReference type="Proteomes" id="UP000646548"/>
    </source>
</evidence>